<name>A0A482MIT1_9CAUD</name>
<organism evidence="1 2">
    <name type="scientific">Serratia phage Serbin</name>
    <dbReference type="NCBI Taxonomy" id="2562181"/>
    <lineage>
        <taxon>Viruses</taxon>
        <taxon>Duplodnaviria</taxon>
        <taxon>Heunggongvirae</taxon>
        <taxon>Uroviricota</taxon>
        <taxon>Caudoviricetes</taxon>
        <taxon>Serbinvirus</taxon>
        <taxon>Serbinvirus serbin</taxon>
    </lineage>
</organism>
<proteinExistence type="predicted"/>
<evidence type="ECO:0000313" key="1">
    <source>
        <dbReference type="EMBL" id="QBQ72933.1"/>
    </source>
</evidence>
<keyword evidence="2" id="KW-1185">Reference proteome</keyword>
<gene>
    <name evidence="1" type="ORF">CPT_Serbin_017</name>
</gene>
<dbReference type="Pfam" id="PF13554">
    <property type="entry name" value="Phage_tail_terminator_5"/>
    <property type="match status" value="1"/>
</dbReference>
<dbReference type="Proteomes" id="UP000308339">
    <property type="component" value="Segment"/>
</dbReference>
<protein>
    <submittedName>
        <fullName evidence="1">Tail terminator protein</fullName>
    </submittedName>
</protein>
<dbReference type="Gene3D" id="3.30.2000.20">
    <property type="match status" value="1"/>
</dbReference>
<evidence type="ECO:0000313" key="2">
    <source>
        <dbReference type="Proteomes" id="UP000308339"/>
    </source>
</evidence>
<accession>A0A482MIT1</accession>
<dbReference type="InterPro" id="IPR025395">
    <property type="entry name" value="Phage_tail_terminator-like"/>
</dbReference>
<sequence length="139" mass="15284">MAAIENIQKALIRAYQATGLTSDALTGWPNKNFVPPDNQFHVYFTIDYGDVNVKTMGLGGQDGSDNGFVTLLLYYPQNSGTVKQVRDVDLLRQAFKAGTRLESGGTWLSIRSCSPSAGLPDGSYWVVPVTISWFTRFGR</sequence>
<dbReference type="EMBL" id="MK608336">
    <property type="protein sequence ID" value="QBQ72933.1"/>
    <property type="molecule type" value="Genomic_DNA"/>
</dbReference>
<reference evidence="1 2" key="1">
    <citation type="journal article" date="2019" name="Microbiol. Resour. Announc.">
        <title>Complete Genome Sequence of Serratia marcescens Siphophage Serbin.</title>
        <authorList>
            <person name="Williams E.A."/>
            <person name="Hopson H."/>
            <person name="Rodriguez A."/>
            <person name="Kongari R."/>
            <person name="Bonasera R."/>
            <person name="Hernandez-Morales A.C."/>
            <person name="Liu M."/>
        </authorList>
    </citation>
    <scope>NUCLEOTIDE SEQUENCE [LARGE SCALE GENOMIC DNA]</scope>
</reference>